<evidence type="ECO:0000313" key="1">
    <source>
        <dbReference type="EMBL" id="OAT82241.1"/>
    </source>
</evidence>
<dbReference type="STRING" id="1838280.A6M21_08730"/>
<evidence type="ECO:0000313" key="2">
    <source>
        <dbReference type="Proteomes" id="UP000078532"/>
    </source>
</evidence>
<dbReference type="Gene3D" id="3.30.980.10">
    <property type="entry name" value="Threonyl-trna Synthetase, Chain A, domain 2"/>
    <property type="match status" value="1"/>
</dbReference>
<dbReference type="Proteomes" id="UP000078532">
    <property type="component" value="Unassembled WGS sequence"/>
</dbReference>
<reference evidence="1 2" key="1">
    <citation type="submission" date="2016-04" db="EMBL/GenBank/DDBJ databases">
        <authorList>
            <person name="Evans L.H."/>
            <person name="Alamgir A."/>
            <person name="Owens N."/>
            <person name="Weber N.D."/>
            <person name="Virtaneva K."/>
            <person name="Barbian K."/>
            <person name="Babar A."/>
            <person name="Rosenke K."/>
        </authorList>
    </citation>
    <scope>NUCLEOTIDE SEQUENCE [LARGE SCALE GENOMIC DNA]</scope>
    <source>
        <strain evidence="1 2">LMa1</strain>
    </source>
</reference>
<dbReference type="AlphaFoldDB" id="A0A1B7LF11"/>
<protein>
    <submittedName>
        <fullName evidence="1">Lantibiotic ABC transporter</fullName>
    </submittedName>
</protein>
<sequence>MNVSIIHEYLMHAVYFAPRGKRRLLSLGGSLSHRYLSPEDRLVGLVGDAGAGKSLLIRGMFPGLELTNDDDGINVRPLPLLEDAGRGHFRCRTYHLDVRFESAFTPLWEIAAAVKSAIKKDHRVVVEHFDLLYPQLKINAEILIGIGEEVIVTRPDLFGPEPQELVEIVFESLIYRRMAHSAEDITARVMKRMGCPEPVAHSDIKHGFILEFDRKPEVDLDELERRVQQAIAADRPIHYHDDDHIKVGDEVYYCTGPRLHVRRTGEIENFRLVKDLRRDQMQELYALAGLIGPQEQEEEKAACPNRFRLIEGARRRSRRLTKKEVQE</sequence>
<organism evidence="1 2">
    <name type="scientific">Desulfotomaculum copahuensis</name>
    <dbReference type="NCBI Taxonomy" id="1838280"/>
    <lineage>
        <taxon>Bacteria</taxon>
        <taxon>Bacillati</taxon>
        <taxon>Bacillota</taxon>
        <taxon>Clostridia</taxon>
        <taxon>Eubacteriales</taxon>
        <taxon>Desulfotomaculaceae</taxon>
        <taxon>Desulfotomaculum</taxon>
    </lineage>
</organism>
<dbReference type="OrthoDB" id="9789120at2"/>
<dbReference type="RefSeq" id="WP_066667684.1">
    <property type="nucleotide sequence ID" value="NZ_LYVF01000137.1"/>
</dbReference>
<keyword evidence="2" id="KW-1185">Reference proteome</keyword>
<dbReference type="GO" id="GO:0000166">
    <property type="term" value="F:nucleotide binding"/>
    <property type="evidence" value="ECO:0007669"/>
    <property type="project" value="InterPro"/>
</dbReference>
<gene>
    <name evidence="1" type="ORF">A6M21_08730</name>
</gene>
<dbReference type="SUPFAM" id="SSF55186">
    <property type="entry name" value="ThrRS/AlaRS common domain"/>
    <property type="match status" value="1"/>
</dbReference>
<dbReference type="EMBL" id="LYVF01000137">
    <property type="protein sequence ID" value="OAT82241.1"/>
    <property type="molecule type" value="Genomic_DNA"/>
</dbReference>
<comment type="caution">
    <text evidence="1">The sequence shown here is derived from an EMBL/GenBank/DDBJ whole genome shotgun (WGS) entry which is preliminary data.</text>
</comment>
<dbReference type="InterPro" id="IPR018163">
    <property type="entry name" value="Thr/Ala-tRNA-synth_IIc_edit"/>
</dbReference>
<proteinExistence type="predicted"/>
<accession>A0A1B7LF11</accession>
<name>A0A1B7LF11_9FIRM</name>